<evidence type="ECO:0000313" key="1">
    <source>
        <dbReference type="EMBL" id="VUX41203.1"/>
    </source>
</evidence>
<dbReference type="InterPro" id="IPR013783">
    <property type="entry name" value="Ig-like_fold"/>
</dbReference>
<name>A0A564WB82_9FIRM</name>
<keyword evidence="2" id="KW-1185">Reference proteome</keyword>
<gene>
    <name evidence="1" type="ORF">RSSSTS7063_01822</name>
</gene>
<dbReference type="Gene3D" id="2.60.40.10">
    <property type="entry name" value="Immunoglobulins"/>
    <property type="match status" value="1"/>
</dbReference>
<evidence type="ECO:0008006" key="3">
    <source>
        <dbReference type="Google" id="ProtNLM"/>
    </source>
</evidence>
<dbReference type="Gene3D" id="2.60.120.380">
    <property type="match status" value="1"/>
</dbReference>
<reference evidence="1 2" key="1">
    <citation type="submission" date="2019-07" db="EMBL/GenBank/DDBJ databases">
        <authorList>
            <person name="Hibberd C M."/>
            <person name="Gehrig L. J."/>
            <person name="Chang H.-W."/>
            <person name="Venkatesh S."/>
        </authorList>
    </citation>
    <scope>NUCLEOTIDE SEQUENCE [LARGE SCALE GENOMIC DNA]</scope>
    <source>
        <strain evidence="1">Blautia_luti_SSTS_Bg7063</strain>
    </source>
</reference>
<accession>A0A564WB82</accession>
<dbReference type="SUPFAM" id="SSF49265">
    <property type="entry name" value="Fibronectin type III"/>
    <property type="match status" value="1"/>
</dbReference>
<evidence type="ECO:0000313" key="2">
    <source>
        <dbReference type="Proteomes" id="UP000408482"/>
    </source>
</evidence>
<dbReference type="Proteomes" id="UP000408482">
    <property type="component" value="Unassembled WGS sequence"/>
</dbReference>
<dbReference type="RefSeq" id="WP_144096190.1">
    <property type="nucleotide sequence ID" value="NZ_CABHMX010000012.1"/>
</dbReference>
<dbReference type="SUPFAM" id="SSF89260">
    <property type="entry name" value="Collagen-binding domain"/>
    <property type="match status" value="1"/>
</dbReference>
<proteinExistence type="predicted"/>
<dbReference type="EMBL" id="CABHNW010000188">
    <property type="protein sequence ID" value="VUX41203.1"/>
    <property type="molecule type" value="Genomic_DNA"/>
</dbReference>
<dbReference type="AlphaFoldDB" id="A0A564WB82"/>
<sequence length="240" mass="26915">MKKYLTKISAALLIMAMCIIGFGVVSVQASMNSESIDYRLGETCKGKHHSNAYYKFVLKQKSHVSLKATTLDGEVLFSIYNSSGKAVMVPGNVTFKQNNATGKGSARVSKTLNAGTYYLEVYAWDDVYSDREYYFKIQAEPLITLSRGSITSLKSKKAGQATVVCKAASNAIGYRIQYSTDYRFRKSVKTIYSPTRTKTLTKLAKGKRYYVKVCPFTVYDDGEYVFGMNSYVKAIYVRKK</sequence>
<protein>
    <recommendedName>
        <fullName evidence="3">Fibronectin type-III domain-containing protein</fullName>
    </recommendedName>
</protein>
<organism evidence="1 2">
    <name type="scientific">Blautia luti</name>
    <dbReference type="NCBI Taxonomy" id="89014"/>
    <lineage>
        <taxon>Bacteria</taxon>
        <taxon>Bacillati</taxon>
        <taxon>Bacillota</taxon>
        <taxon>Clostridia</taxon>
        <taxon>Lachnospirales</taxon>
        <taxon>Lachnospiraceae</taxon>
        <taxon>Blautia</taxon>
    </lineage>
</organism>
<dbReference type="InterPro" id="IPR036116">
    <property type="entry name" value="FN3_sf"/>
</dbReference>